<feature type="signal peptide" evidence="1">
    <location>
        <begin position="1"/>
        <end position="22"/>
    </location>
</feature>
<dbReference type="InterPro" id="IPR036514">
    <property type="entry name" value="SGNH_hydro_sf"/>
</dbReference>
<keyword evidence="1" id="KW-0732">Signal</keyword>
<dbReference type="InterPro" id="IPR013830">
    <property type="entry name" value="SGNH_hydro"/>
</dbReference>
<dbReference type="RefSeq" id="WP_222579987.1">
    <property type="nucleotide sequence ID" value="NZ_JAHVHU010000008.1"/>
</dbReference>
<feature type="domain" description="SGNH hydrolase-type esterase N-terminal" evidence="3">
    <location>
        <begin position="29"/>
        <end position="183"/>
    </location>
</feature>
<protein>
    <submittedName>
        <fullName evidence="4">SGNH/GDSL hydrolase family protein</fullName>
    </submittedName>
</protein>
<dbReference type="Pfam" id="PF14606">
    <property type="entry name" value="Lipase_GDSL_3"/>
    <property type="match status" value="1"/>
</dbReference>
<dbReference type="GO" id="GO:0016788">
    <property type="term" value="F:hydrolase activity, acting on ester bonds"/>
    <property type="evidence" value="ECO:0007669"/>
    <property type="project" value="UniProtKB-ARBA"/>
</dbReference>
<keyword evidence="5" id="KW-1185">Reference proteome</keyword>
<reference evidence="4" key="1">
    <citation type="submission" date="2021-06" db="EMBL/GenBank/DDBJ databases">
        <title>44 bacteria genomes isolated from Dapeng, Shenzhen.</title>
        <authorList>
            <person name="Zheng W."/>
            <person name="Yu S."/>
            <person name="Huang Y."/>
        </authorList>
    </citation>
    <scope>NUCLEOTIDE SEQUENCE</scope>
    <source>
        <strain evidence="4">DP5N28-2</strain>
    </source>
</reference>
<dbReference type="Gene3D" id="3.40.50.1110">
    <property type="entry name" value="SGNH hydrolase"/>
    <property type="match status" value="1"/>
</dbReference>
<dbReference type="InterPro" id="IPR032740">
    <property type="entry name" value="GxDLY"/>
</dbReference>
<sequence length="380" mass="42931">MKLNFLITFFIFACLFPIAVHAQPSTDLQWYDPVQEDNIQFHGQGWEHTDLASPYDRLPAKAEQTVRKAVWNLSRHSAGIYLTFSTDAPEIIVRYQTTSSRLEMPHMPATGVSGLDLYVDYQDDGGLMWCRGKYSFKDTITYTYSALNSRHPKPGKIYDYRLFLPLYNGVKWMEIGIPESASFSNSKSKPNQPIVVYGTSRAQGGCASRPAMAWSSILQRDLDNPVINLAFSGNGQLETEVISLINEIDARLYILDCLPNLGSQKNFPDEELKKRVRQSVESLKKAHPNTPVLLTDNAGYSDEPVSGHIHDVVVRVNGIQKEVYEELKAEGISDLFYLTNEEINMCMDCTVDGTHETDLGMTYYGLAYAKKIREIFDEGH</sequence>
<evidence type="ECO:0000259" key="3">
    <source>
        <dbReference type="Pfam" id="PF14607"/>
    </source>
</evidence>
<dbReference type="SUPFAM" id="SSF52266">
    <property type="entry name" value="SGNH hydrolase"/>
    <property type="match status" value="1"/>
</dbReference>
<evidence type="ECO:0000259" key="2">
    <source>
        <dbReference type="Pfam" id="PF14606"/>
    </source>
</evidence>
<evidence type="ECO:0000313" key="4">
    <source>
        <dbReference type="EMBL" id="MBY5958452.1"/>
    </source>
</evidence>
<organism evidence="4 5">
    <name type="scientific">Membranihabitans marinus</name>
    <dbReference type="NCBI Taxonomy" id="1227546"/>
    <lineage>
        <taxon>Bacteria</taxon>
        <taxon>Pseudomonadati</taxon>
        <taxon>Bacteroidota</taxon>
        <taxon>Saprospiria</taxon>
        <taxon>Saprospirales</taxon>
        <taxon>Saprospiraceae</taxon>
        <taxon>Membranihabitans</taxon>
    </lineage>
</organism>
<feature type="chain" id="PRO_5037995441" evidence="1">
    <location>
        <begin position="23"/>
        <end position="380"/>
    </location>
</feature>
<evidence type="ECO:0000313" key="5">
    <source>
        <dbReference type="Proteomes" id="UP000753961"/>
    </source>
</evidence>
<dbReference type="Proteomes" id="UP000753961">
    <property type="component" value="Unassembled WGS sequence"/>
</dbReference>
<accession>A0A953L781</accession>
<comment type="caution">
    <text evidence="4">The sequence shown here is derived from an EMBL/GenBank/DDBJ whole genome shotgun (WGS) entry which is preliminary data.</text>
</comment>
<dbReference type="AlphaFoldDB" id="A0A953L781"/>
<proteinExistence type="predicted"/>
<dbReference type="EMBL" id="JAHVHU010000008">
    <property type="protein sequence ID" value="MBY5958452.1"/>
    <property type="molecule type" value="Genomic_DNA"/>
</dbReference>
<evidence type="ECO:0000256" key="1">
    <source>
        <dbReference type="SAM" id="SignalP"/>
    </source>
</evidence>
<feature type="domain" description="SGNH hydrolase-type esterase" evidence="2">
    <location>
        <begin position="192"/>
        <end position="373"/>
    </location>
</feature>
<dbReference type="Pfam" id="PF14607">
    <property type="entry name" value="GxDLY"/>
    <property type="match status" value="1"/>
</dbReference>
<keyword evidence="4" id="KW-0378">Hydrolase</keyword>
<name>A0A953L781_9BACT</name>
<gene>
    <name evidence="4" type="ORF">KUV50_09935</name>
</gene>
<dbReference type="Gene3D" id="2.60.120.260">
    <property type="entry name" value="Galactose-binding domain-like"/>
    <property type="match status" value="1"/>
</dbReference>